<keyword evidence="3" id="KW-1185">Reference proteome</keyword>
<name>A0A2X2ZAN2_CHRJE</name>
<dbReference type="AlphaFoldDB" id="A0A2X2ZAN2"/>
<reference evidence="2 4" key="2">
    <citation type="submission" date="2018-06" db="EMBL/GenBank/DDBJ databases">
        <authorList>
            <consortium name="Pathogen Informatics"/>
            <person name="Doyle S."/>
        </authorList>
    </citation>
    <scope>NUCLEOTIDE SEQUENCE [LARGE SCALE GENOMIC DNA]</scope>
    <source>
        <strain evidence="2 4">NCTC13492</strain>
    </source>
</reference>
<evidence type="ECO:0000313" key="4">
    <source>
        <dbReference type="Proteomes" id="UP000251670"/>
    </source>
</evidence>
<proteinExistence type="predicted"/>
<dbReference type="OrthoDB" id="676503at2"/>
<dbReference type="EMBL" id="UAWB01000013">
    <property type="protein sequence ID" value="SQB46749.1"/>
    <property type="molecule type" value="Genomic_DNA"/>
</dbReference>
<evidence type="ECO:0000313" key="3">
    <source>
        <dbReference type="Proteomes" id="UP000199426"/>
    </source>
</evidence>
<reference evidence="1 3" key="1">
    <citation type="submission" date="2016-10" db="EMBL/GenBank/DDBJ databases">
        <authorList>
            <person name="Varghese N."/>
            <person name="Submissions S."/>
        </authorList>
    </citation>
    <scope>NUCLEOTIDE SEQUENCE [LARGE SCALE GENOMIC DNA]</scope>
    <source>
        <strain evidence="1 3">DSM 19299</strain>
    </source>
</reference>
<dbReference type="EMBL" id="FNEG01000001">
    <property type="protein sequence ID" value="SDI22220.1"/>
    <property type="molecule type" value="Genomic_DNA"/>
</dbReference>
<protein>
    <submittedName>
        <fullName evidence="2">Uncharacterized protein</fullName>
    </submittedName>
</protein>
<gene>
    <name evidence="2" type="ORF">NCTC13492_03825</name>
    <name evidence="1" type="ORF">SAMN05421542_0480</name>
</gene>
<dbReference type="Proteomes" id="UP000251670">
    <property type="component" value="Unassembled WGS sequence"/>
</dbReference>
<dbReference type="STRING" id="445960.SAMN05421542_0480"/>
<organism evidence="2 4">
    <name type="scientific">Chryseobacterium jejuense</name>
    <dbReference type="NCBI Taxonomy" id="445960"/>
    <lineage>
        <taxon>Bacteria</taxon>
        <taxon>Pseudomonadati</taxon>
        <taxon>Bacteroidota</taxon>
        <taxon>Flavobacteriia</taxon>
        <taxon>Flavobacteriales</taxon>
        <taxon>Weeksellaceae</taxon>
        <taxon>Chryseobacterium group</taxon>
        <taxon>Chryseobacterium</taxon>
    </lineage>
</organism>
<accession>A0A2X2ZAN2</accession>
<evidence type="ECO:0000313" key="1">
    <source>
        <dbReference type="EMBL" id="SDI22220.1"/>
    </source>
</evidence>
<dbReference type="Proteomes" id="UP000199426">
    <property type="component" value="Unassembled WGS sequence"/>
</dbReference>
<evidence type="ECO:0000313" key="2">
    <source>
        <dbReference type="EMBL" id="SQB46749.1"/>
    </source>
</evidence>
<dbReference type="RefSeq" id="WP_089733202.1">
    <property type="nucleotide sequence ID" value="NZ_FNEG01000001.1"/>
</dbReference>
<sequence>MKKIYRIQILFTLLTLVPYFGKSQINDGNIRLKVLQKKLIGKELIFGKWNEKGGMETRLTYLGAVKTNQGKIFKIINSVWVWGLSQRATNRILIFNEKNQYVGNYYLTLTTYLPTKLKNGVLIFQNTDISCNQNTITRVNLKNGLPQEFFRKCKNDFGDIYGFDGTN</sequence>